<evidence type="ECO:0000313" key="2">
    <source>
        <dbReference type="EMBL" id="NML61437.1"/>
    </source>
</evidence>
<feature type="transmembrane region" description="Helical" evidence="1">
    <location>
        <begin position="42"/>
        <end position="61"/>
    </location>
</feature>
<keyword evidence="1" id="KW-1133">Transmembrane helix</keyword>
<dbReference type="Proteomes" id="UP000583752">
    <property type="component" value="Unassembled WGS sequence"/>
</dbReference>
<feature type="transmembrane region" description="Helical" evidence="1">
    <location>
        <begin position="67"/>
        <end position="85"/>
    </location>
</feature>
<keyword evidence="1" id="KW-0472">Membrane</keyword>
<protein>
    <recommendedName>
        <fullName evidence="4">DUF2306 domain-containing protein</fullName>
    </recommendedName>
</protein>
<comment type="caution">
    <text evidence="2">The sequence shown here is derived from an EMBL/GenBank/DDBJ whole genome shotgun (WGS) entry which is preliminary data.</text>
</comment>
<evidence type="ECO:0000256" key="1">
    <source>
        <dbReference type="SAM" id="Phobius"/>
    </source>
</evidence>
<organism evidence="2 3">
    <name type="scientific">Massilia polaris</name>
    <dbReference type="NCBI Taxonomy" id="2728846"/>
    <lineage>
        <taxon>Bacteria</taxon>
        <taxon>Pseudomonadati</taxon>
        <taxon>Pseudomonadota</taxon>
        <taxon>Betaproteobacteria</taxon>
        <taxon>Burkholderiales</taxon>
        <taxon>Oxalobacteraceae</taxon>
        <taxon>Telluria group</taxon>
        <taxon>Massilia</taxon>
    </lineage>
</organism>
<reference evidence="2 3" key="1">
    <citation type="submission" date="2020-04" db="EMBL/GenBank/DDBJ databases">
        <title>Massilia sp. RP-1-19 isolated from soil.</title>
        <authorList>
            <person name="Dahal R.H."/>
        </authorList>
    </citation>
    <scope>NUCLEOTIDE SEQUENCE [LARGE SCALE GENOMIC DNA]</scope>
    <source>
        <strain evidence="2 3">RP-1-19</strain>
    </source>
</reference>
<feature type="transmembrane region" description="Helical" evidence="1">
    <location>
        <begin position="97"/>
        <end position="116"/>
    </location>
</feature>
<feature type="transmembrane region" description="Helical" evidence="1">
    <location>
        <begin position="186"/>
        <end position="204"/>
    </location>
</feature>
<dbReference type="EMBL" id="JABBGG010000005">
    <property type="protein sequence ID" value="NML61437.1"/>
    <property type="molecule type" value="Genomic_DNA"/>
</dbReference>
<evidence type="ECO:0008006" key="4">
    <source>
        <dbReference type="Google" id="ProtNLM"/>
    </source>
</evidence>
<feature type="transmembrane region" description="Helical" evidence="1">
    <location>
        <begin position="6"/>
        <end position="30"/>
    </location>
</feature>
<name>A0A848HK72_9BURK</name>
<feature type="transmembrane region" description="Helical" evidence="1">
    <location>
        <begin position="161"/>
        <end position="180"/>
    </location>
</feature>
<accession>A0A848HK72</accession>
<evidence type="ECO:0000313" key="3">
    <source>
        <dbReference type="Proteomes" id="UP000583752"/>
    </source>
</evidence>
<feature type="transmembrane region" description="Helical" evidence="1">
    <location>
        <begin position="122"/>
        <end position="140"/>
    </location>
</feature>
<dbReference type="AlphaFoldDB" id="A0A848HK72"/>
<gene>
    <name evidence="2" type="ORF">HHL21_10180</name>
</gene>
<dbReference type="RefSeq" id="WP_169465361.1">
    <property type="nucleotide sequence ID" value="NZ_JABBGG010000005.1"/>
</dbReference>
<proteinExistence type="predicted"/>
<keyword evidence="1" id="KW-0812">Transmembrane</keyword>
<sequence>MISPHLLNIGVHVGAGTIAMAIGFWLLAAAKGTPSHRKRGRLFAWFTLAVCASAVVGNAVFRFMPLFAVLTVLVLYQLLSGWRAVYTKAAGPNQVDAMLGAGAAWWAISLVPLVLTNSTRESAPVVVYATLAALFALIAYDALRWLFPRAWHATLWRYEHIYKLVASLFSMLSAAAGNLFPQGQPWSQLLPSALGIAAIAWFFWRESRRTIVGQMQVAVAEA</sequence>
<keyword evidence="3" id="KW-1185">Reference proteome</keyword>